<dbReference type="PRINTS" id="PR00316">
    <property type="entry name" value="ENTEROVIROMP"/>
</dbReference>
<keyword evidence="4 6" id="KW-0732">Signal</keyword>
<dbReference type="PANTHER" id="PTHR35892">
    <property type="entry name" value="OUTER MEMBRANE PROTEIN PAGN-RELATED"/>
    <property type="match status" value="1"/>
</dbReference>
<dbReference type="InterPro" id="IPR051723">
    <property type="entry name" value="Bact_OM_Invasion-Related"/>
</dbReference>
<comment type="caution">
    <text evidence="8">The sequence shown here is derived from an EMBL/GenBank/DDBJ whole genome shotgun (WGS) entry which is preliminary data.</text>
</comment>
<comment type="subcellular location">
    <subcellularLocation>
        <location evidence="1">Cell outer membrane</location>
        <topology evidence="1">Multi-pass membrane protein</topology>
    </subcellularLocation>
</comment>
<evidence type="ECO:0000256" key="5">
    <source>
        <dbReference type="ARBA" id="ARBA00023136"/>
    </source>
</evidence>
<keyword evidence="5" id="KW-0472">Membrane</keyword>
<organism evidence="8">
    <name type="scientific">Salmonella enterica subsp. houtenae serovar 45:g,z51:-</name>
    <dbReference type="NCBI Taxonomy" id="1967611"/>
    <lineage>
        <taxon>Bacteria</taxon>
        <taxon>Pseudomonadati</taxon>
        <taxon>Pseudomonadota</taxon>
        <taxon>Gammaproteobacteria</taxon>
        <taxon>Enterobacterales</taxon>
        <taxon>Enterobacteriaceae</taxon>
        <taxon>Salmonella</taxon>
    </lineage>
</organism>
<gene>
    <name evidence="8" type="ORF">GNB58_004640</name>
</gene>
<dbReference type="PANTHER" id="PTHR35892:SF2">
    <property type="entry name" value="OUTER MEMBRANE PROTEIN PAGN"/>
    <property type="match status" value="1"/>
</dbReference>
<dbReference type="EMBL" id="DAATAH010000096">
    <property type="protein sequence ID" value="HAE7767540.1"/>
    <property type="molecule type" value="Genomic_DNA"/>
</dbReference>
<dbReference type="InterPro" id="IPR027385">
    <property type="entry name" value="Beta-barrel_OMP"/>
</dbReference>
<evidence type="ECO:0000256" key="4">
    <source>
        <dbReference type="ARBA" id="ARBA00022729"/>
    </source>
</evidence>
<evidence type="ECO:0000256" key="3">
    <source>
        <dbReference type="ARBA" id="ARBA00022692"/>
    </source>
</evidence>
<dbReference type="GO" id="GO:0009279">
    <property type="term" value="C:cell outer membrane"/>
    <property type="evidence" value="ECO:0007669"/>
    <property type="project" value="UniProtKB-SubCell"/>
</dbReference>
<feature type="chain" id="PRO_5027958583" evidence="6">
    <location>
        <begin position="23"/>
        <end position="174"/>
    </location>
</feature>
<keyword evidence="2" id="KW-1134">Transmembrane beta strand</keyword>
<reference evidence="8" key="1">
    <citation type="journal article" date="2018" name="Genome Biol.">
        <title>SKESA: strategic k-mer extension for scrupulous assemblies.</title>
        <authorList>
            <person name="Souvorov A."/>
            <person name="Agarwala R."/>
            <person name="Lipman D.J."/>
        </authorList>
    </citation>
    <scope>NUCLEOTIDE SEQUENCE</scope>
    <source>
        <strain evidence="8">2584-68</strain>
    </source>
</reference>
<evidence type="ECO:0000256" key="2">
    <source>
        <dbReference type="ARBA" id="ARBA00022452"/>
    </source>
</evidence>
<name>A0A736R7U0_SALHO</name>
<dbReference type="InterPro" id="IPR000758">
    <property type="entry name" value="Enterovir_OMP"/>
</dbReference>
<keyword evidence="3" id="KW-0812">Transmembrane</keyword>
<evidence type="ECO:0000256" key="6">
    <source>
        <dbReference type="SAM" id="SignalP"/>
    </source>
</evidence>
<dbReference type="SUPFAM" id="SSF56925">
    <property type="entry name" value="OMPA-like"/>
    <property type="match status" value="1"/>
</dbReference>
<feature type="domain" description="Outer membrane protein beta-barrel" evidence="7">
    <location>
        <begin position="8"/>
        <end position="174"/>
    </location>
</feature>
<sequence>MNKLLIAAALASVIGSTGIANASQTVSVGYAQTQVKYYGVSKDMPGVNVKYHWEDDDTGVGVIGSFAYTQKSQSNDYADGKLTYYSVTAGPSYRLNDYFNIYALLGAAYGKAEVNTEDFSAWESKTSFAYGAGVQFNPVKNVAVDASYVYTRFSDGYGGDIDAGTWMLGVGYRF</sequence>
<reference evidence="8" key="2">
    <citation type="submission" date="2018-07" db="EMBL/GenBank/DDBJ databases">
        <authorList>
            <consortium name="NCBI Pathogen Detection Project"/>
        </authorList>
    </citation>
    <scope>NUCLEOTIDE SEQUENCE</scope>
    <source>
        <strain evidence="8">2584-68</strain>
    </source>
</reference>
<dbReference type="InterPro" id="IPR011250">
    <property type="entry name" value="OMP/PagP_B-barrel"/>
</dbReference>
<evidence type="ECO:0000313" key="8">
    <source>
        <dbReference type="EMBL" id="HAE7767540.1"/>
    </source>
</evidence>
<evidence type="ECO:0000256" key="1">
    <source>
        <dbReference type="ARBA" id="ARBA00004571"/>
    </source>
</evidence>
<evidence type="ECO:0000259" key="7">
    <source>
        <dbReference type="Pfam" id="PF13505"/>
    </source>
</evidence>
<protein>
    <submittedName>
        <fullName evidence="8">Outer membrane beta-barrel protein</fullName>
    </submittedName>
</protein>
<feature type="signal peptide" evidence="6">
    <location>
        <begin position="1"/>
        <end position="22"/>
    </location>
</feature>
<dbReference type="GO" id="GO:0044384">
    <property type="term" value="C:host outer membrane"/>
    <property type="evidence" value="ECO:0007669"/>
    <property type="project" value="InterPro"/>
</dbReference>
<accession>A0A736R7U0</accession>
<dbReference type="Pfam" id="PF13505">
    <property type="entry name" value="OMP_b-brl"/>
    <property type="match status" value="1"/>
</dbReference>
<dbReference type="AlphaFoldDB" id="A0A736R7U0"/>
<proteinExistence type="predicted"/>
<dbReference type="PROSITE" id="PS00695">
    <property type="entry name" value="ENT_VIR_OMP_2"/>
    <property type="match status" value="1"/>
</dbReference>
<dbReference type="Gene3D" id="2.40.160.20">
    <property type="match status" value="1"/>
</dbReference>